<evidence type="ECO:0000256" key="12">
    <source>
        <dbReference type="RuleBase" id="RU000304"/>
    </source>
</evidence>
<reference evidence="15 16" key="1">
    <citation type="submission" date="2016-11" db="EMBL/GenBank/DDBJ databases">
        <title>The macronuclear genome of Stentor coeruleus: a giant cell with tiny introns.</title>
        <authorList>
            <person name="Slabodnick M."/>
            <person name="Ruby J.G."/>
            <person name="Reiff S.B."/>
            <person name="Swart E.C."/>
            <person name="Gosai S."/>
            <person name="Prabakaran S."/>
            <person name="Witkowska E."/>
            <person name="Larue G.E."/>
            <person name="Fisher S."/>
            <person name="Freeman R.M."/>
            <person name="Gunawardena J."/>
            <person name="Chu W."/>
            <person name="Stover N.A."/>
            <person name="Gregory B.D."/>
            <person name="Nowacki M."/>
            <person name="Derisi J."/>
            <person name="Roy S.W."/>
            <person name="Marshall W.F."/>
            <person name="Sood P."/>
        </authorList>
    </citation>
    <scope>NUCLEOTIDE SEQUENCE [LARGE SCALE GENOMIC DNA]</scope>
    <source>
        <strain evidence="15">WM001</strain>
    </source>
</reference>
<dbReference type="GO" id="GO:0005524">
    <property type="term" value="F:ATP binding"/>
    <property type="evidence" value="ECO:0007669"/>
    <property type="project" value="UniProtKB-UniRule"/>
</dbReference>
<keyword evidence="5 11" id="KW-0547">Nucleotide-binding</keyword>
<feature type="domain" description="Protein kinase" evidence="14">
    <location>
        <begin position="157"/>
        <end position="446"/>
    </location>
</feature>
<comment type="caution">
    <text evidence="15">The sequence shown here is derived from an EMBL/GenBank/DDBJ whole genome shotgun (WGS) entry which is preliminary data.</text>
</comment>
<dbReference type="PROSITE" id="PS50011">
    <property type="entry name" value="PROTEIN_KINASE_DOM"/>
    <property type="match status" value="1"/>
</dbReference>
<feature type="compositionally biased region" description="Low complexity" evidence="13">
    <location>
        <begin position="38"/>
        <end position="49"/>
    </location>
</feature>
<comment type="catalytic activity">
    <reaction evidence="9">
        <text>L-threonyl-[protein] + ATP = O-phospho-L-threonyl-[protein] + ADP + H(+)</text>
        <dbReference type="Rhea" id="RHEA:46608"/>
        <dbReference type="Rhea" id="RHEA-COMP:11060"/>
        <dbReference type="Rhea" id="RHEA-COMP:11605"/>
        <dbReference type="ChEBI" id="CHEBI:15378"/>
        <dbReference type="ChEBI" id="CHEBI:30013"/>
        <dbReference type="ChEBI" id="CHEBI:30616"/>
        <dbReference type="ChEBI" id="CHEBI:61977"/>
        <dbReference type="ChEBI" id="CHEBI:456216"/>
        <dbReference type="EC" id="2.7.12.1"/>
    </reaction>
</comment>
<protein>
    <recommendedName>
        <fullName evidence="2">dual-specificity kinase</fullName>
        <ecNumber evidence="2">2.7.12.1</ecNumber>
    </recommendedName>
</protein>
<dbReference type="AlphaFoldDB" id="A0A1R2D0L4"/>
<dbReference type="EMBL" id="MPUH01000021">
    <property type="protein sequence ID" value="OMJ94771.1"/>
    <property type="molecule type" value="Genomic_DNA"/>
</dbReference>
<evidence type="ECO:0000313" key="15">
    <source>
        <dbReference type="EMBL" id="OMJ94771.1"/>
    </source>
</evidence>
<evidence type="ECO:0000256" key="8">
    <source>
        <dbReference type="ARBA" id="ARBA00049003"/>
    </source>
</evidence>
<evidence type="ECO:0000256" key="1">
    <source>
        <dbReference type="ARBA" id="ARBA00008867"/>
    </source>
</evidence>
<feature type="region of interest" description="Disordered" evidence="13">
    <location>
        <begin position="18"/>
        <end position="49"/>
    </location>
</feature>
<evidence type="ECO:0000256" key="4">
    <source>
        <dbReference type="ARBA" id="ARBA00022679"/>
    </source>
</evidence>
<dbReference type="GO" id="GO:0005856">
    <property type="term" value="C:cytoskeleton"/>
    <property type="evidence" value="ECO:0007669"/>
    <property type="project" value="TreeGrafter"/>
</dbReference>
<evidence type="ECO:0000256" key="3">
    <source>
        <dbReference type="ARBA" id="ARBA00022527"/>
    </source>
</evidence>
<dbReference type="GO" id="GO:0005737">
    <property type="term" value="C:cytoplasm"/>
    <property type="evidence" value="ECO:0007669"/>
    <property type="project" value="TreeGrafter"/>
</dbReference>
<evidence type="ECO:0000259" key="14">
    <source>
        <dbReference type="PROSITE" id="PS50011"/>
    </source>
</evidence>
<dbReference type="EC" id="2.7.12.1" evidence="2"/>
<evidence type="ECO:0000256" key="6">
    <source>
        <dbReference type="ARBA" id="ARBA00022777"/>
    </source>
</evidence>
<dbReference type="Pfam" id="PF00069">
    <property type="entry name" value="Pkinase"/>
    <property type="match status" value="1"/>
</dbReference>
<feature type="binding site" evidence="11">
    <location>
        <position position="186"/>
    </location>
    <ligand>
        <name>ATP</name>
        <dbReference type="ChEBI" id="CHEBI:30616"/>
    </ligand>
</feature>
<evidence type="ECO:0000256" key="7">
    <source>
        <dbReference type="ARBA" id="ARBA00022840"/>
    </source>
</evidence>
<dbReference type="InterPro" id="IPR008271">
    <property type="entry name" value="Ser/Thr_kinase_AS"/>
</dbReference>
<keyword evidence="6" id="KW-0418">Kinase</keyword>
<organism evidence="15 16">
    <name type="scientific">Stentor coeruleus</name>
    <dbReference type="NCBI Taxonomy" id="5963"/>
    <lineage>
        <taxon>Eukaryota</taxon>
        <taxon>Sar</taxon>
        <taxon>Alveolata</taxon>
        <taxon>Ciliophora</taxon>
        <taxon>Postciliodesmatophora</taxon>
        <taxon>Heterotrichea</taxon>
        <taxon>Heterotrichida</taxon>
        <taxon>Stentoridae</taxon>
        <taxon>Stentor</taxon>
    </lineage>
</organism>
<evidence type="ECO:0000313" key="16">
    <source>
        <dbReference type="Proteomes" id="UP000187209"/>
    </source>
</evidence>
<evidence type="ECO:0000256" key="11">
    <source>
        <dbReference type="PROSITE-ProRule" id="PRU10141"/>
    </source>
</evidence>
<gene>
    <name evidence="15" type="ORF">SteCoe_1950</name>
</gene>
<dbReference type="PANTHER" id="PTHR24058">
    <property type="entry name" value="DUAL SPECIFICITY PROTEIN KINASE"/>
    <property type="match status" value="1"/>
</dbReference>
<proteinExistence type="inferred from homology"/>
<dbReference type="InterPro" id="IPR011009">
    <property type="entry name" value="Kinase-like_dom_sf"/>
</dbReference>
<evidence type="ECO:0000256" key="9">
    <source>
        <dbReference type="ARBA" id="ARBA00049308"/>
    </source>
</evidence>
<dbReference type="InterPro" id="IPR042521">
    <property type="entry name" value="DYRK"/>
</dbReference>
<name>A0A1R2D0L4_9CILI</name>
<sequence length="452" mass="52106">MQSENQLEDKLDLSLLIPENSIASPPTTEPAIKSGIPSTASTTSLSNNASSPKFECVQNPSCSLNTQVKSPEKANKEPHLYPLHIKPKKPPPEVIFISPTRALLDYFEFLTEYEHNEISYYDEIYFVGDECEKNKGKFDDEDGYYKTVIGDHLAYRYEVKEFLGCGTFGHVFRCYDYKRHIEVAIKIIRNKILYRTAGDLENKILHELAKADPNDVNCIVKKLRSFEFRNHLCLVFELLSLNLFQFLHKNNFQGASIQLIRRISVQLFMALKTVHNVGIIHCDLKPDNVLLKYENKSSIKVIDFGSACQEGHKVYEYIQSRYYRAPEIVIEAGYDKAIDIWSVGCILYELLTGNPLFPANSEHELFRMYVEVMGMPPMGFVMKGKRKQYYVEVSGKLRKPAQPGIRPIKFLLERFDEKIRDLVDRCIRWAPEDRIDAEEGLQHVWVRGGQKS</sequence>
<dbReference type="PROSITE" id="PS00107">
    <property type="entry name" value="PROTEIN_KINASE_ATP"/>
    <property type="match status" value="1"/>
</dbReference>
<evidence type="ECO:0000256" key="5">
    <source>
        <dbReference type="ARBA" id="ARBA00022741"/>
    </source>
</evidence>
<dbReference type="Gene3D" id="3.30.200.20">
    <property type="entry name" value="Phosphorylase Kinase, domain 1"/>
    <property type="match status" value="1"/>
</dbReference>
<dbReference type="Gene3D" id="3.30.10.30">
    <property type="entry name" value="DYRK"/>
    <property type="match status" value="1"/>
</dbReference>
<evidence type="ECO:0000256" key="2">
    <source>
        <dbReference type="ARBA" id="ARBA00013203"/>
    </source>
</evidence>
<keyword evidence="4" id="KW-0808">Transferase</keyword>
<dbReference type="PANTHER" id="PTHR24058:SF22">
    <property type="entry name" value="DUAL SPECIFICITY TYROSINE-PHOSPHORYLATION-REGULATED KINASE 4"/>
    <property type="match status" value="1"/>
</dbReference>
<dbReference type="InterPro" id="IPR000719">
    <property type="entry name" value="Prot_kinase_dom"/>
</dbReference>
<dbReference type="SMART" id="SM00220">
    <property type="entry name" value="S_TKc"/>
    <property type="match status" value="1"/>
</dbReference>
<dbReference type="FunFam" id="1.10.510.10:FF:000624">
    <property type="entry name" value="Mitogen-activated protein kinase"/>
    <property type="match status" value="1"/>
</dbReference>
<dbReference type="OrthoDB" id="9332038at2759"/>
<dbReference type="InterPro" id="IPR017441">
    <property type="entry name" value="Protein_kinase_ATP_BS"/>
</dbReference>
<keyword evidence="7 11" id="KW-0067">ATP-binding</keyword>
<comment type="catalytic activity">
    <reaction evidence="8">
        <text>L-seryl-[protein] + ATP = O-phospho-L-seryl-[protein] + ADP + H(+)</text>
        <dbReference type="Rhea" id="RHEA:17989"/>
        <dbReference type="Rhea" id="RHEA-COMP:9863"/>
        <dbReference type="Rhea" id="RHEA-COMP:11604"/>
        <dbReference type="ChEBI" id="CHEBI:15378"/>
        <dbReference type="ChEBI" id="CHEBI:29999"/>
        <dbReference type="ChEBI" id="CHEBI:30616"/>
        <dbReference type="ChEBI" id="CHEBI:83421"/>
        <dbReference type="ChEBI" id="CHEBI:456216"/>
        <dbReference type="EC" id="2.7.12.1"/>
    </reaction>
</comment>
<keyword evidence="16" id="KW-1185">Reference proteome</keyword>
<accession>A0A1R2D0L4</accession>
<dbReference type="PROSITE" id="PS00108">
    <property type="entry name" value="PROTEIN_KINASE_ST"/>
    <property type="match status" value="1"/>
</dbReference>
<dbReference type="GO" id="GO:0004674">
    <property type="term" value="F:protein serine/threonine kinase activity"/>
    <property type="evidence" value="ECO:0007669"/>
    <property type="project" value="UniProtKB-KW"/>
</dbReference>
<dbReference type="SUPFAM" id="SSF56112">
    <property type="entry name" value="Protein kinase-like (PK-like)"/>
    <property type="match status" value="1"/>
</dbReference>
<keyword evidence="3 12" id="KW-0723">Serine/threonine-protein kinase</keyword>
<evidence type="ECO:0000256" key="10">
    <source>
        <dbReference type="ARBA" id="ARBA00051680"/>
    </source>
</evidence>
<dbReference type="Gene3D" id="1.10.510.10">
    <property type="entry name" value="Transferase(Phosphotransferase) domain 1"/>
    <property type="match status" value="1"/>
</dbReference>
<dbReference type="InterPro" id="IPR050494">
    <property type="entry name" value="Ser_Thr_dual-spec_kinase"/>
</dbReference>
<dbReference type="Proteomes" id="UP000187209">
    <property type="component" value="Unassembled WGS sequence"/>
</dbReference>
<comment type="similarity">
    <text evidence="1">Belongs to the protein kinase superfamily. CMGC Ser/Thr protein kinase family. MNB/DYRK subfamily.</text>
</comment>
<evidence type="ECO:0000256" key="13">
    <source>
        <dbReference type="SAM" id="MobiDB-lite"/>
    </source>
</evidence>
<dbReference type="GO" id="GO:0004712">
    <property type="term" value="F:protein serine/threonine/tyrosine kinase activity"/>
    <property type="evidence" value="ECO:0007669"/>
    <property type="project" value="UniProtKB-EC"/>
</dbReference>
<comment type="catalytic activity">
    <reaction evidence="10">
        <text>L-tyrosyl-[protein] + ATP = O-phospho-L-tyrosyl-[protein] + ADP + H(+)</text>
        <dbReference type="Rhea" id="RHEA:10596"/>
        <dbReference type="Rhea" id="RHEA-COMP:10136"/>
        <dbReference type="Rhea" id="RHEA-COMP:20101"/>
        <dbReference type="ChEBI" id="CHEBI:15378"/>
        <dbReference type="ChEBI" id="CHEBI:30616"/>
        <dbReference type="ChEBI" id="CHEBI:46858"/>
        <dbReference type="ChEBI" id="CHEBI:61978"/>
        <dbReference type="ChEBI" id="CHEBI:456216"/>
        <dbReference type="EC" id="2.7.12.1"/>
    </reaction>
</comment>